<evidence type="ECO:0008006" key="4">
    <source>
        <dbReference type="Google" id="ProtNLM"/>
    </source>
</evidence>
<dbReference type="VEuPathDB" id="VectorBase:PPAPM1_000149"/>
<dbReference type="Pfam" id="PF00106">
    <property type="entry name" value="adh_short"/>
    <property type="match status" value="1"/>
</dbReference>
<dbReference type="PROSITE" id="PS00061">
    <property type="entry name" value="ADH_SHORT"/>
    <property type="match status" value="1"/>
</dbReference>
<keyword evidence="1" id="KW-0560">Oxidoreductase</keyword>
<dbReference type="InterPro" id="IPR036291">
    <property type="entry name" value="NAD(P)-bd_dom_sf"/>
</dbReference>
<evidence type="ECO:0000256" key="1">
    <source>
        <dbReference type="ARBA" id="ARBA00023002"/>
    </source>
</evidence>
<accession>A0A1B0EZV9</accession>
<evidence type="ECO:0000313" key="3">
    <source>
        <dbReference type="Proteomes" id="UP000092462"/>
    </source>
</evidence>
<dbReference type="Gene3D" id="3.40.50.720">
    <property type="entry name" value="NAD(P)-binding Rossmann-like Domain"/>
    <property type="match status" value="1"/>
</dbReference>
<sequence>EEEEEEASSGIGKHLAIELAKNGVKLVLSARRGAELENVKRECLTQSRGLLQPIDILVMQMDMLEISRHQQFFDHVLQHFGRLDILVNNAGRSQRANWEDISLKVDQELFQLDVFSVVNLSRIAVRYFKGANIRGHIAVTSSTAGLIPVPNSASYTAAKYSIHGYFGALQTEHPDMDVTIFCPGPTFTEFLQDAFTDREGVKYGQSVRPTDKRMTAERCGHLFAIALANKLHINWVGRFPISLLLYICLYFPNIRVFFTKYVSLSGLKKIRDSN</sequence>
<dbReference type="EnsemblMetazoa" id="PPAI008729-RA">
    <property type="protein sequence ID" value="PPAI008729-PA"/>
    <property type="gene ID" value="PPAI008729"/>
</dbReference>
<dbReference type="InterPro" id="IPR020904">
    <property type="entry name" value="Sc_DH/Rdtase_CS"/>
</dbReference>
<keyword evidence="3" id="KW-1185">Reference proteome</keyword>
<evidence type="ECO:0000313" key="2">
    <source>
        <dbReference type="EnsemblMetazoa" id="PPAI008729-PA"/>
    </source>
</evidence>
<dbReference type="Proteomes" id="UP000092462">
    <property type="component" value="Unassembled WGS sequence"/>
</dbReference>
<dbReference type="EMBL" id="AJVK01035431">
    <property type="status" value="NOT_ANNOTATED_CDS"/>
    <property type="molecule type" value="Genomic_DNA"/>
</dbReference>
<dbReference type="InterPro" id="IPR002347">
    <property type="entry name" value="SDR_fam"/>
</dbReference>
<proteinExistence type="predicted"/>
<dbReference type="SUPFAM" id="SSF51735">
    <property type="entry name" value="NAD(P)-binding Rossmann-fold domains"/>
    <property type="match status" value="1"/>
</dbReference>
<dbReference type="GO" id="GO:0016491">
    <property type="term" value="F:oxidoreductase activity"/>
    <property type="evidence" value="ECO:0007669"/>
    <property type="project" value="UniProtKB-KW"/>
</dbReference>
<dbReference type="PANTHER" id="PTHR44269">
    <property type="entry name" value="DEHYDROGENASE/REDUCTASE SDR FAMILY MEMBER 7-RELATED"/>
    <property type="match status" value="1"/>
</dbReference>
<reference evidence="2" key="1">
    <citation type="submission" date="2022-08" db="UniProtKB">
        <authorList>
            <consortium name="EnsemblMetazoa"/>
        </authorList>
    </citation>
    <scope>IDENTIFICATION</scope>
    <source>
        <strain evidence="2">Israel</strain>
    </source>
</reference>
<protein>
    <recommendedName>
        <fullName evidence="4">Dehydrogenase</fullName>
    </recommendedName>
</protein>
<dbReference type="PANTHER" id="PTHR44269:SF1">
    <property type="entry name" value="DEHYDROGENASE_REDUCTASE SDR FAMILY MEMBER 7"/>
    <property type="match status" value="1"/>
</dbReference>
<dbReference type="AlphaFoldDB" id="A0A1B0EZV9"/>
<name>A0A1B0EZV9_PHLPP</name>
<dbReference type="VEuPathDB" id="VectorBase:PPAI008729"/>
<dbReference type="InterPro" id="IPR053011">
    <property type="entry name" value="SDR_family_member_7"/>
</dbReference>
<organism evidence="2 3">
    <name type="scientific">Phlebotomus papatasi</name>
    <name type="common">Sandfly</name>
    <dbReference type="NCBI Taxonomy" id="29031"/>
    <lineage>
        <taxon>Eukaryota</taxon>
        <taxon>Metazoa</taxon>
        <taxon>Ecdysozoa</taxon>
        <taxon>Arthropoda</taxon>
        <taxon>Hexapoda</taxon>
        <taxon>Insecta</taxon>
        <taxon>Pterygota</taxon>
        <taxon>Neoptera</taxon>
        <taxon>Endopterygota</taxon>
        <taxon>Diptera</taxon>
        <taxon>Nematocera</taxon>
        <taxon>Psychodoidea</taxon>
        <taxon>Psychodidae</taxon>
        <taxon>Phlebotomus</taxon>
        <taxon>Phlebotomus</taxon>
    </lineage>
</organism>
<dbReference type="PRINTS" id="PR00081">
    <property type="entry name" value="GDHRDH"/>
</dbReference>